<sequence length="112" mass="12692">MKVPTEGKNRETRTRRQRSRATRASTTIKMTILFLGYLLFSVQLCMASSSAPESSHTDRSRWSPARKTRFFAAESNRAPSAIFEAKDDKNGTSNVYEDDKRVVRTGPNPLHN</sequence>
<feature type="region of interest" description="Disordered" evidence="1">
    <location>
        <begin position="82"/>
        <end position="112"/>
    </location>
</feature>
<proteinExistence type="predicted"/>
<name>A0AAV3NKI0_LITER</name>
<dbReference type="InterPro" id="IPR033249">
    <property type="entry name" value="CLE_plant"/>
</dbReference>
<organism evidence="2 3">
    <name type="scientific">Lithospermum erythrorhizon</name>
    <name type="common">Purple gromwell</name>
    <name type="synonym">Lithospermum officinale var. erythrorhizon</name>
    <dbReference type="NCBI Taxonomy" id="34254"/>
    <lineage>
        <taxon>Eukaryota</taxon>
        <taxon>Viridiplantae</taxon>
        <taxon>Streptophyta</taxon>
        <taxon>Embryophyta</taxon>
        <taxon>Tracheophyta</taxon>
        <taxon>Spermatophyta</taxon>
        <taxon>Magnoliopsida</taxon>
        <taxon>eudicotyledons</taxon>
        <taxon>Gunneridae</taxon>
        <taxon>Pentapetalae</taxon>
        <taxon>asterids</taxon>
        <taxon>lamiids</taxon>
        <taxon>Boraginales</taxon>
        <taxon>Boraginaceae</taxon>
        <taxon>Boraginoideae</taxon>
        <taxon>Lithospermeae</taxon>
        <taxon>Lithospermum</taxon>
    </lineage>
</organism>
<dbReference type="EMBL" id="BAABME010000127">
    <property type="protein sequence ID" value="GAA0139874.1"/>
    <property type="molecule type" value="Genomic_DNA"/>
</dbReference>
<dbReference type="Proteomes" id="UP001454036">
    <property type="component" value="Unassembled WGS sequence"/>
</dbReference>
<accession>A0AAV3NKI0</accession>
<comment type="caution">
    <text evidence="2">The sequence shown here is derived from an EMBL/GenBank/DDBJ whole genome shotgun (WGS) entry which is preliminary data.</text>
</comment>
<evidence type="ECO:0000313" key="2">
    <source>
        <dbReference type="EMBL" id="GAA0139874.1"/>
    </source>
</evidence>
<gene>
    <name evidence="2" type="ORF">LIER_01336</name>
</gene>
<feature type="compositionally biased region" description="Basic and acidic residues" evidence="1">
    <location>
        <begin position="1"/>
        <end position="14"/>
    </location>
</feature>
<dbReference type="PANTHER" id="PTHR34545:SF7">
    <property type="entry name" value="CLAVATA3_ESR (CLE)-RELATED PROTEIN 16"/>
    <property type="match status" value="1"/>
</dbReference>
<feature type="region of interest" description="Disordered" evidence="1">
    <location>
        <begin position="1"/>
        <end position="23"/>
    </location>
</feature>
<dbReference type="PANTHER" id="PTHR34545">
    <property type="entry name" value="CLAVATA3/ESR (CLE)-RELATED PROTEIN 22"/>
    <property type="match status" value="1"/>
</dbReference>
<keyword evidence="3" id="KW-1185">Reference proteome</keyword>
<protein>
    <submittedName>
        <fullName evidence="2">Uncharacterized protein</fullName>
    </submittedName>
</protein>
<reference evidence="2 3" key="1">
    <citation type="submission" date="2024-01" db="EMBL/GenBank/DDBJ databases">
        <title>The complete chloroplast genome sequence of Lithospermum erythrorhizon: insights into the phylogenetic relationship among Boraginaceae species and the maternal lineages of purple gromwells.</title>
        <authorList>
            <person name="Okada T."/>
            <person name="Watanabe K."/>
        </authorList>
    </citation>
    <scope>NUCLEOTIDE SEQUENCE [LARGE SCALE GENOMIC DNA]</scope>
</reference>
<evidence type="ECO:0000313" key="3">
    <source>
        <dbReference type="Proteomes" id="UP001454036"/>
    </source>
</evidence>
<dbReference type="AlphaFoldDB" id="A0AAV3NKI0"/>
<dbReference type="GO" id="GO:0048731">
    <property type="term" value="P:system development"/>
    <property type="evidence" value="ECO:0007669"/>
    <property type="project" value="InterPro"/>
</dbReference>
<evidence type="ECO:0000256" key="1">
    <source>
        <dbReference type="SAM" id="MobiDB-lite"/>
    </source>
</evidence>